<feature type="transmembrane region" description="Helical" evidence="1">
    <location>
        <begin position="41"/>
        <end position="59"/>
    </location>
</feature>
<keyword evidence="1" id="KW-1133">Transmembrane helix</keyword>
<feature type="transmembrane region" description="Helical" evidence="1">
    <location>
        <begin position="469"/>
        <end position="490"/>
    </location>
</feature>
<dbReference type="Proteomes" id="UP000054408">
    <property type="component" value="Unassembled WGS sequence"/>
</dbReference>
<proteinExistence type="predicted"/>
<evidence type="ECO:0000313" key="3">
    <source>
        <dbReference type="Proteomes" id="UP000054408"/>
    </source>
</evidence>
<feature type="transmembrane region" description="Helical" evidence="1">
    <location>
        <begin position="330"/>
        <end position="354"/>
    </location>
</feature>
<dbReference type="EMBL" id="GL349489">
    <property type="protein sequence ID" value="KNC54425.1"/>
    <property type="molecule type" value="Genomic_DNA"/>
</dbReference>
<feature type="transmembrane region" description="Helical" evidence="1">
    <location>
        <begin position="79"/>
        <end position="104"/>
    </location>
</feature>
<keyword evidence="1" id="KW-0812">Transmembrane</keyword>
<protein>
    <submittedName>
        <fullName evidence="2">Uncharacterized protein</fullName>
    </submittedName>
</protein>
<evidence type="ECO:0000256" key="1">
    <source>
        <dbReference type="SAM" id="Phobius"/>
    </source>
</evidence>
<keyword evidence="3" id="KW-1185">Reference proteome</keyword>
<organism evidence="2 3">
    <name type="scientific">Thecamonas trahens ATCC 50062</name>
    <dbReference type="NCBI Taxonomy" id="461836"/>
    <lineage>
        <taxon>Eukaryota</taxon>
        <taxon>Apusozoa</taxon>
        <taxon>Apusomonadida</taxon>
        <taxon>Apusomonadidae</taxon>
        <taxon>Thecamonas</taxon>
    </lineage>
</organism>
<reference evidence="2 3" key="1">
    <citation type="submission" date="2010-05" db="EMBL/GenBank/DDBJ databases">
        <title>The Genome Sequence of Thecamonas trahens ATCC 50062.</title>
        <authorList>
            <consortium name="The Broad Institute Genome Sequencing Platform"/>
            <person name="Russ C."/>
            <person name="Cuomo C."/>
            <person name="Shea T."/>
            <person name="Young S.K."/>
            <person name="Zeng Q."/>
            <person name="Koehrsen M."/>
            <person name="Haas B."/>
            <person name="Borodovsky M."/>
            <person name="Guigo R."/>
            <person name="Alvarado L."/>
            <person name="Berlin A."/>
            <person name="Bochicchio J."/>
            <person name="Borenstein D."/>
            <person name="Chapman S."/>
            <person name="Chen Z."/>
            <person name="Freedman E."/>
            <person name="Gellesch M."/>
            <person name="Goldberg J."/>
            <person name="Griggs A."/>
            <person name="Gujja S."/>
            <person name="Heilman E."/>
            <person name="Heiman D."/>
            <person name="Hepburn T."/>
            <person name="Howarth C."/>
            <person name="Jen D."/>
            <person name="Larson L."/>
            <person name="Mehta T."/>
            <person name="Park D."/>
            <person name="Pearson M."/>
            <person name="Roberts A."/>
            <person name="Saif S."/>
            <person name="Shenoy N."/>
            <person name="Sisk P."/>
            <person name="Stolte C."/>
            <person name="Sykes S."/>
            <person name="Thomson T."/>
            <person name="Walk T."/>
            <person name="White J."/>
            <person name="Yandava C."/>
            <person name="Burger G."/>
            <person name="Gray M.W."/>
            <person name="Holland P.W.H."/>
            <person name="King N."/>
            <person name="Lang F.B.F."/>
            <person name="Roger A.J."/>
            <person name="Ruiz-Trillo I."/>
            <person name="Lander E."/>
            <person name="Nusbaum C."/>
        </authorList>
    </citation>
    <scope>NUCLEOTIDE SEQUENCE [LARGE SCALE GENOMIC DNA]</scope>
    <source>
        <strain evidence="2 3">ATCC 50062</strain>
    </source>
</reference>
<gene>
    <name evidence="2" type="ORF">AMSG_10158</name>
</gene>
<evidence type="ECO:0000313" key="2">
    <source>
        <dbReference type="EMBL" id="KNC54425.1"/>
    </source>
</evidence>
<feature type="transmembrane region" description="Helical" evidence="1">
    <location>
        <begin position="291"/>
        <end position="310"/>
    </location>
</feature>
<name>A0A0L0DQ78_THETB</name>
<sequence>MAKGKKSKDYSYGSYDDYNYDADGTWFRTWGNDCCVGWQRIFLFVTGVLFFIVAVYQASHAGDYINRNMKSTDSTKANAISSEVISFAEGGSLVSAAAAIAIVWHVLKWNVASRHMTNVLVCLSLGIQIACVGFFSRQMKDNKPSSGDGDLDAAITGAGAASVVNAGLSIFALVFLQLFAADFMSAQGQTNCCDNMGCATSNDCACDCGCFGCTGGRLIVFVTGILAIVVAVARVGNYASIVSDLFDSKTVVGNHTADELYGNYAIALILNLAVPGIVLLHAFVWNVNSQTAVLVIGFAGIINDAWSFVYSSVFLKEEKPASGADNDDRLVSLASLAIVSLAFSIANWVLVWFFSDNFFKHDVEEDESEEEEECCDTMCYWIGRSTARLILFVLLAVGLVIYIVRFGIAGDLQSRIHDSELDSSKAAPKGNAASRFLTSTSLYGAPMGAAVTFFIGLGHMWFWNRTTAIATSAAFMILFVSDIASAGYGFKQTQLYNKNKDTSPKPDDKYVSLESFAFISSVIALIVFVVAIFFSCGFNKADRGELRAGHVDDSEASGDEYTYATADDYSY</sequence>
<feature type="transmembrane region" description="Helical" evidence="1">
    <location>
        <begin position="510"/>
        <end position="534"/>
    </location>
</feature>
<feature type="transmembrane region" description="Helical" evidence="1">
    <location>
        <begin position="218"/>
        <end position="241"/>
    </location>
</feature>
<dbReference type="RefSeq" id="XP_013753720.1">
    <property type="nucleotide sequence ID" value="XM_013898266.1"/>
</dbReference>
<feature type="transmembrane region" description="Helical" evidence="1">
    <location>
        <begin position="155"/>
        <end position="179"/>
    </location>
</feature>
<feature type="transmembrane region" description="Helical" evidence="1">
    <location>
        <begin position="389"/>
        <end position="408"/>
    </location>
</feature>
<feature type="transmembrane region" description="Helical" evidence="1">
    <location>
        <begin position="443"/>
        <end position="462"/>
    </location>
</feature>
<keyword evidence="1" id="KW-0472">Membrane</keyword>
<accession>A0A0L0DQ78</accession>
<feature type="transmembrane region" description="Helical" evidence="1">
    <location>
        <begin position="116"/>
        <end position="135"/>
    </location>
</feature>
<dbReference type="GeneID" id="25568447"/>
<feature type="transmembrane region" description="Helical" evidence="1">
    <location>
        <begin position="261"/>
        <end position="284"/>
    </location>
</feature>
<dbReference type="AlphaFoldDB" id="A0A0L0DQ78"/>